<keyword evidence="2" id="KW-1185">Reference proteome</keyword>
<evidence type="ECO:0000313" key="2">
    <source>
        <dbReference type="Proteomes" id="UP000026961"/>
    </source>
</evidence>
<protein>
    <submittedName>
        <fullName evidence="1">Uncharacterized protein</fullName>
    </submittedName>
</protein>
<organism evidence="1">
    <name type="scientific">Oryza glumipatula</name>
    <dbReference type="NCBI Taxonomy" id="40148"/>
    <lineage>
        <taxon>Eukaryota</taxon>
        <taxon>Viridiplantae</taxon>
        <taxon>Streptophyta</taxon>
        <taxon>Embryophyta</taxon>
        <taxon>Tracheophyta</taxon>
        <taxon>Spermatophyta</taxon>
        <taxon>Magnoliopsida</taxon>
        <taxon>Liliopsida</taxon>
        <taxon>Poales</taxon>
        <taxon>Poaceae</taxon>
        <taxon>BOP clade</taxon>
        <taxon>Oryzoideae</taxon>
        <taxon>Oryzeae</taxon>
        <taxon>Oryzinae</taxon>
        <taxon>Oryza</taxon>
    </lineage>
</organism>
<evidence type="ECO:0000313" key="1">
    <source>
        <dbReference type="EnsemblPlants" id="OGLUM11G06120.1"/>
    </source>
</evidence>
<dbReference type="EnsemblPlants" id="OGLUM11G06120.1">
    <property type="protein sequence ID" value="OGLUM11G06120.1"/>
    <property type="gene ID" value="OGLUM11G06120"/>
</dbReference>
<dbReference type="Gramene" id="OGLUM11G06120.1">
    <property type="protein sequence ID" value="OGLUM11G06120.1"/>
    <property type="gene ID" value="OGLUM11G06120"/>
</dbReference>
<dbReference type="HOGENOM" id="CLU_2162331_0_0_1"/>
<name>A0A0E0BGL1_9ORYZ</name>
<reference evidence="1" key="1">
    <citation type="submission" date="2015-04" db="UniProtKB">
        <authorList>
            <consortium name="EnsemblPlants"/>
        </authorList>
    </citation>
    <scope>IDENTIFICATION</scope>
</reference>
<proteinExistence type="predicted"/>
<accession>A0A0E0BGL1</accession>
<dbReference type="AlphaFoldDB" id="A0A0E0BGL1"/>
<sequence>MGLFQRRPPSPPPSPGEYLGCGARAGVCDTLSSPNASPRQLERKIGQLQDLKNSAQEVSSDDTLQMFHESILQSSHSLEEPHATLKRATDSSRLQCLSEDVAMLCCMNAQI</sequence>
<reference evidence="1" key="2">
    <citation type="submission" date="2018-05" db="EMBL/GenBank/DDBJ databases">
        <title>OgluRS3 (Oryza glumaepatula Reference Sequence Version 3).</title>
        <authorList>
            <person name="Zhang J."/>
            <person name="Kudrna D."/>
            <person name="Lee S."/>
            <person name="Talag J."/>
            <person name="Welchert J."/>
            <person name="Wing R.A."/>
        </authorList>
    </citation>
    <scope>NUCLEOTIDE SEQUENCE [LARGE SCALE GENOMIC DNA]</scope>
</reference>
<dbReference type="Proteomes" id="UP000026961">
    <property type="component" value="Chromosome 11"/>
</dbReference>